<organism evidence="2 3">
    <name type="scientific">Uabimicrobium amorphum</name>
    <dbReference type="NCBI Taxonomy" id="2596890"/>
    <lineage>
        <taxon>Bacteria</taxon>
        <taxon>Pseudomonadati</taxon>
        <taxon>Planctomycetota</taxon>
        <taxon>Candidatus Uabimicrobiia</taxon>
        <taxon>Candidatus Uabimicrobiales</taxon>
        <taxon>Candidatus Uabimicrobiaceae</taxon>
        <taxon>Candidatus Uabimicrobium</taxon>
    </lineage>
</organism>
<dbReference type="EMBL" id="AP019860">
    <property type="protein sequence ID" value="BBM81864.1"/>
    <property type="molecule type" value="Genomic_DNA"/>
</dbReference>
<name>A0A5S9IHQ1_UABAM</name>
<accession>A0A5S9IHQ1</accession>
<evidence type="ECO:0000313" key="3">
    <source>
        <dbReference type="Proteomes" id="UP000326354"/>
    </source>
</evidence>
<dbReference type="PROSITE" id="PS50006">
    <property type="entry name" value="FHA_DOMAIN"/>
    <property type="match status" value="1"/>
</dbReference>
<evidence type="ECO:0000259" key="1">
    <source>
        <dbReference type="PROSITE" id="PS50006"/>
    </source>
</evidence>
<proteinExistence type="predicted"/>
<gene>
    <name evidence="2" type="ORF">UABAM_00206</name>
</gene>
<reference evidence="2 3" key="1">
    <citation type="submission" date="2019-08" db="EMBL/GenBank/DDBJ databases">
        <title>Complete genome sequence of Candidatus Uab amorphum.</title>
        <authorList>
            <person name="Shiratori T."/>
            <person name="Suzuki S."/>
            <person name="Kakizawa Y."/>
            <person name="Ishida K."/>
        </authorList>
    </citation>
    <scope>NUCLEOTIDE SEQUENCE [LARGE SCALE GENOMIC DNA]</scope>
    <source>
        <strain evidence="2 3">SRT547</strain>
    </source>
</reference>
<dbReference type="AlphaFoldDB" id="A0A5S9IHQ1"/>
<evidence type="ECO:0000313" key="2">
    <source>
        <dbReference type="EMBL" id="BBM81864.1"/>
    </source>
</evidence>
<protein>
    <recommendedName>
        <fullName evidence="1">FHA domain-containing protein</fullName>
    </recommendedName>
</protein>
<dbReference type="RefSeq" id="WP_151966129.1">
    <property type="nucleotide sequence ID" value="NZ_AP019860.1"/>
</dbReference>
<dbReference type="Proteomes" id="UP000326354">
    <property type="component" value="Chromosome"/>
</dbReference>
<dbReference type="InterPro" id="IPR000253">
    <property type="entry name" value="FHA_dom"/>
</dbReference>
<keyword evidence="3" id="KW-1185">Reference proteome</keyword>
<sequence length="219" mass="24685">MSVPLDNCYSLLELLDKLGKEGVTELIAKGKPRSITKGEMIYFPKSDINRILGEDVLNEPESLGIIVDDEVETPTSLVSQLTFKQSIVKRQKIGQDYEEYTDKVLDMSTPVLYGRSQGETQDKQILKNCSIISALHGKLYMDEDNNLLYENFGSNKSKVRGPKEKEYTILEQEEIGVLMSADMLQDLVDADSDAPLTASIKLGYQQKPHYIVRIQVFSK</sequence>
<feature type="domain" description="FHA" evidence="1">
    <location>
        <begin position="111"/>
        <end position="164"/>
    </location>
</feature>
<dbReference type="KEGG" id="uam:UABAM_00206"/>